<organism evidence="1 2">
    <name type="scientific">Hymenochirus boettgeri</name>
    <name type="common">Congo dwarf clawed frog</name>
    <dbReference type="NCBI Taxonomy" id="247094"/>
    <lineage>
        <taxon>Eukaryota</taxon>
        <taxon>Metazoa</taxon>
        <taxon>Chordata</taxon>
        <taxon>Craniata</taxon>
        <taxon>Vertebrata</taxon>
        <taxon>Euteleostomi</taxon>
        <taxon>Amphibia</taxon>
        <taxon>Batrachia</taxon>
        <taxon>Anura</taxon>
        <taxon>Pipoidea</taxon>
        <taxon>Pipidae</taxon>
        <taxon>Pipinae</taxon>
        <taxon>Hymenochirus</taxon>
    </lineage>
</organism>
<reference evidence="1" key="1">
    <citation type="thesis" date="2020" institute="ProQuest LLC" country="789 East Eisenhower Parkway, Ann Arbor, MI, USA">
        <title>Comparative Genomics and Chromosome Evolution.</title>
        <authorList>
            <person name="Mudd A.B."/>
        </authorList>
    </citation>
    <scope>NUCLEOTIDE SEQUENCE</scope>
    <source>
        <strain evidence="1">Female2</strain>
        <tissue evidence="1">Blood</tissue>
    </source>
</reference>
<accession>A0A8T2JJ19</accession>
<dbReference type="EMBL" id="JAACNH010000005">
    <property type="protein sequence ID" value="KAG8442611.1"/>
    <property type="molecule type" value="Genomic_DNA"/>
</dbReference>
<keyword evidence="2" id="KW-1185">Reference proteome</keyword>
<sequence>MCLFARLGYFRSPLSQGNRSHTLFTLGLHCLGDVSLSGRLREGLSTGYRRTRDMETLCPPDIDRASEISLGLEDEAPLETSLDPEETEQLTESLKEVVQNEDVKPKLQCLMSSPSFSMVTVQCEDSGIHWETSSSRCSTPWASEASTTSDVYSMESSGSVPGSSQRCDLGLIVKEILQAFI</sequence>
<evidence type="ECO:0000313" key="2">
    <source>
        <dbReference type="Proteomes" id="UP000812440"/>
    </source>
</evidence>
<dbReference type="Proteomes" id="UP000812440">
    <property type="component" value="Chromosome 6"/>
</dbReference>
<dbReference type="OrthoDB" id="9949315at2759"/>
<dbReference type="AlphaFoldDB" id="A0A8T2JJ19"/>
<gene>
    <name evidence="1" type="ORF">GDO86_011409</name>
</gene>
<proteinExistence type="predicted"/>
<protein>
    <submittedName>
        <fullName evidence="1">Uncharacterized protein</fullName>
    </submittedName>
</protein>
<comment type="caution">
    <text evidence="1">The sequence shown here is derived from an EMBL/GenBank/DDBJ whole genome shotgun (WGS) entry which is preliminary data.</text>
</comment>
<name>A0A8T2JJ19_9PIPI</name>
<evidence type="ECO:0000313" key="1">
    <source>
        <dbReference type="EMBL" id="KAG8442611.1"/>
    </source>
</evidence>